<name>A0ABS2CRE4_9MICO</name>
<organism evidence="1 2">
    <name type="scientific">Phycicoccus sonneratiae</name>
    <dbReference type="NCBI Taxonomy" id="2807628"/>
    <lineage>
        <taxon>Bacteria</taxon>
        <taxon>Bacillati</taxon>
        <taxon>Actinomycetota</taxon>
        <taxon>Actinomycetes</taxon>
        <taxon>Micrococcales</taxon>
        <taxon>Intrasporangiaceae</taxon>
        <taxon>Phycicoccus</taxon>
    </lineage>
</organism>
<dbReference type="EMBL" id="JAFDVD010000025">
    <property type="protein sequence ID" value="MBM6402405.1"/>
    <property type="molecule type" value="Genomic_DNA"/>
</dbReference>
<reference evidence="1" key="1">
    <citation type="submission" date="2021-02" db="EMBL/GenBank/DDBJ databases">
        <title>Phycicoccus sp. MQZ13P-5T, whole genome shotgun sequence.</title>
        <authorList>
            <person name="Tuo L."/>
        </authorList>
    </citation>
    <scope>NUCLEOTIDE SEQUENCE</scope>
    <source>
        <strain evidence="1">MQZ13P-5</strain>
    </source>
</reference>
<evidence type="ECO:0008006" key="3">
    <source>
        <dbReference type="Google" id="ProtNLM"/>
    </source>
</evidence>
<accession>A0ABS2CRE4</accession>
<proteinExistence type="predicted"/>
<keyword evidence="2" id="KW-1185">Reference proteome</keyword>
<gene>
    <name evidence="1" type="ORF">JQN70_18580</name>
</gene>
<protein>
    <recommendedName>
        <fullName evidence="3">Transcriptional regulator, AbiEi antitoxin, Type IV TA system</fullName>
    </recommendedName>
</protein>
<comment type="caution">
    <text evidence="1">The sequence shown here is derived from an EMBL/GenBank/DDBJ whole genome shotgun (WGS) entry which is preliminary data.</text>
</comment>
<dbReference type="Proteomes" id="UP001430172">
    <property type="component" value="Unassembled WGS sequence"/>
</dbReference>
<evidence type="ECO:0000313" key="2">
    <source>
        <dbReference type="Proteomes" id="UP001430172"/>
    </source>
</evidence>
<sequence>MARPPLPVELAAGPFTVARARAAGLRACDLRGRGLHRPTHAVRVLAEPFTVGDRAAAWSAGLPADAVFSHRTAAVLLGLPLPAPLESDPVLDVMRPSDRTPTRRRGCRGHRGLETRRVVLVDGLRVTSPEDTWCDLGDLVGHGLDVDDLVVVADAVLARSGRDAIGTLRATLDARVRPRGASALAQALGLARPGVRSPRESRARLMFVRAGFPEPEVNAVVTDRAGGWLLEGDLVWREQRVVGEYQGAVHASRRRRSADAHRSGLARDEGWTLLELWSEDLDAGPRRRTTLLRFARALGLDPRVLHLG</sequence>
<evidence type="ECO:0000313" key="1">
    <source>
        <dbReference type="EMBL" id="MBM6402405.1"/>
    </source>
</evidence>
<dbReference type="RefSeq" id="WP_204132878.1">
    <property type="nucleotide sequence ID" value="NZ_JAFDVD010000025.1"/>
</dbReference>